<keyword evidence="3" id="KW-0804">Transcription</keyword>
<dbReference type="InterPro" id="IPR018062">
    <property type="entry name" value="HTH_AraC-typ_CS"/>
</dbReference>
<dbReference type="GO" id="GO:0003700">
    <property type="term" value="F:DNA-binding transcription factor activity"/>
    <property type="evidence" value="ECO:0007669"/>
    <property type="project" value="InterPro"/>
</dbReference>
<dbReference type="InterPro" id="IPR018060">
    <property type="entry name" value="HTH_AraC"/>
</dbReference>
<evidence type="ECO:0000313" key="5">
    <source>
        <dbReference type="EMBL" id="SDG58847.1"/>
    </source>
</evidence>
<dbReference type="Gene3D" id="1.10.10.60">
    <property type="entry name" value="Homeodomain-like"/>
    <property type="match status" value="1"/>
</dbReference>
<dbReference type="PROSITE" id="PS00041">
    <property type="entry name" value="HTH_ARAC_FAMILY_1"/>
    <property type="match status" value="1"/>
</dbReference>
<reference evidence="5 6" key="1">
    <citation type="submission" date="2016-10" db="EMBL/GenBank/DDBJ databases">
        <authorList>
            <person name="de Groot N.N."/>
        </authorList>
    </citation>
    <scope>NUCLEOTIDE SEQUENCE [LARGE SCALE GENOMIC DNA]</scope>
    <source>
        <strain evidence="5 6">BH539</strain>
    </source>
</reference>
<organism evidence="5 6">
    <name type="scientific">Onishia taeanensis</name>
    <dbReference type="NCBI Taxonomy" id="284577"/>
    <lineage>
        <taxon>Bacteria</taxon>
        <taxon>Pseudomonadati</taxon>
        <taxon>Pseudomonadota</taxon>
        <taxon>Gammaproteobacteria</taxon>
        <taxon>Oceanospirillales</taxon>
        <taxon>Halomonadaceae</taxon>
        <taxon>Onishia</taxon>
    </lineage>
</organism>
<evidence type="ECO:0000256" key="1">
    <source>
        <dbReference type="ARBA" id="ARBA00023015"/>
    </source>
</evidence>
<name>A0A1G7VGM8_9GAMM</name>
<dbReference type="Proteomes" id="UP000198641">
    <property type="component" value="Unassembled WGS sequence"/>
</dbReference>
<keyword evidence="6" id="KW-1185">Reference proteome</keyword>
<dbReference type="PROSITE" id="PS01124">
    <property type="entry name" value="HTH_ARAC_FAMILY_2"/>
    <property type="match status" value="1"/>
</dbReference>
<keyword evidence="1" id="KW-0805">Transcription regulation</keyword>
<evidence type="ECO:0000256" key="2">
    <source>
        <dbReference type="ARBA" id="ARBA00023125"/>
    </source>
</evidence>
<dbReference type="PANTHER" id="PTHR46796">
    <property type="entry name" value="HTH-TYPE TRANSCRIPTIONAL ACTIVATOR RHAS-RELATED"/>
    <property type="match status" value="1"/>
</dbReference>
<dbReference type="Pfam" id="PF12833">
    <property type="entry name" value="HTH_18"/>
    <property type="match status" value="1"/>
</dbReference>
<dbReference type="AlphaFoldDB" id="A0A1G7VGM8"/>
<feature type="domain" description="HTH araC/xylS-type" evidence="4">
    <location>
        <begin position="160"/>
        <end position="258"/>
    </location>
</feature>
<dbReference type="SMART" id="SM00342">
    <property type="entry name" value="HTH_ARAC"/>
    <property type="match status" value="1"/>
</dbReference>
<dbReference type="PANTHER" id="PTHR46796:SF10">
    <property type="entry name" value="TRANSCRIPTIONAL ACTIVATOR FEAR"/>
    <property type="match status" value="1"/>
</dbReference>
<evidence type="ECO:0000259" key="4">
    <source>
        <dbReference type="PROSITE" id="PS01124"/>
    </source>
</evidence>
<dbReference type="RefSeq" id="WP_092528943.1">
    <property type="nucleotide sequence ID" value="NZ_FNCI01000022.1"/>
</dbReference>
<proteinExistence type="predicted"/>
<dbReference type="STRING" id="284577.SAMN05216571_12217"/>
<dbReference type="OrthoDB" id="5740883at2"/>
<dbReference type="SUPFAM" id="SSF46689">
    <property type="entry name" value="Homeodomain-like"/>
    <property type="match status" value="2"/>
</dbReference>
<protein>
    <submittedName>
        <fullName evidence="5">Helix-turn-helix domain-containing protein</fullName>
    </submittedName>
</protein>
<evidence type="ECO:0000313" key="6">
    <source>
        <dbReference type="Proteomes" id="UP000198641"/>
    </source>
</evidence>
<dbReference type="InterPro" id="IPR050204">
    <property type="entry name" value="AraC_XylS_family_regulators"/>
</dbReference>
<evidence type="ECO:0000256" key="3">
    <source>
        <dbReference type="ARBA" id="ARBA00023163"/>
    </source>
</evidence>
<dbReference type="PRINTS" id="PR00032">
    <property type="entry name" value="HTHARAC"/>
</dbReference>
<dbReference type="InterPro" id="IPR009057">
    <property type="entry name" value="Homeodomain-like_sf"/>
</dbReference>
<dbReference type="GO" id="GO:0043565">
    <property type="term" value="F:sequence-specific DNA binding"/>
    <property type="evidence" value="ECO:0007669"/>
    <property type="project" value="InterPro"/>
</dbReference>
<dbReference type="EMBL" id="FNCI01000022">
    <property type="protein sequence ID" value="SDG58847.1"/>
    <property type="molecule type" value="Genomic_DNA"/>
</dbReference>
<dbReference type="InterPro" id="IPR020449">
    <property type="entry name" value="Tscrpt_reg_AraC-type_HTH"/>
</dbReference>
<gene>
    <name evidence="5" type="ORF">SAMN05216571_12217</name>
</gene>
<accession>A0A1G7VGM8</accession>
<sequence length="260" mass="29521">MSFFSLKTCTLIEQPVAHEHGFHQLILATSGVTELSIEGRGERITRERGCLIPSTYHHEYLGDGRNRTLVLDVPLAHLPRLSCGDEVQRLFESPRFFTVTPRLQTLAQTLMGEVEASPTLQSEIATLILRTLYLSLHEQALPETQASAERSLYRERLDLARVEAYIDRHLSEAIHVDDLAGLCALSPGHFHACFREATGETPLHFVQRRRLALAQTLLQESDLTLGQIAERIGFCDQGSFSRAYRRTFRHTPSEYRRLAR</sequence>
<keyword evidence="2" id="KW-0238">DNA-binding</keyword>